<reference evidence="3 4" key="1">
    <citation type="submission" date="2019-01" db="EMBL/GenBank/DDBJ databases">
        <title>Sequencing of cultivated peanut Arachis hypogaea provides insights into genome evolution and oil improvement.</title>
        <authorList>
            <person name="Chen X."/>
        </authorList>
    </citation>
    <scope>NUCLEOTIDE SEQUENCE [LARGE SCALE GENOMIC DNA]</scope>
    <source>
        <strain evidence="4">cv. Fuhuasheng</strain>
        <tissue evidence="3">Leaves</tissue>
    </source>
</reference>
<keyword evidence="4" id="KW-1185">Reference proteome</keyword>
<keyword evidence="2" id="KW-0472">Membrane</keyword>
<keyword evidence="2" id="KW-1133">Transmembrane helix</keyword>
<protein>
    <recommendedName>
        <fullName evidence="5">Protein kinase domain-containing protein</fullName>
    </recommendedName>
</protein>
<keyword evidence="2" id="KW-0812">Transmembrane</keyword>
<dbReference type="AlphaFoldDB" id="A0A444ZK54"/>
<organism evidence="3 4">
    <name type="scientific">Arachis hypogaea</name>
    <name type="common">Peanut</name>
    <dbReference type="NCBI Taxonomy" id="3818"/>
    <lineage>
        <taxon>Eukaryota</taxon>
        <taxon>Viridiplantae</taxon>
        <taxon>Streptophyta</taxon>
        <taxon>Embryophyta</taxon>
        <taxon>Tracheophyta</taxon>
        <taxon>Spermatophyta</taxon>
        <taxon>Magnoliopsida</taxon>
        <taxon>eudicotyledons</taxon>
        <taxon>Gunneridae</taxon>
        <taxon>Pentapetalae</taxon>
        <taxon>rosids</taxon>
        <taxon>fabids</taxon>
        <taxon>Fabales</taxon>
        <taxon>Fabaceae</taxon>
        <taxon>Papilionoideae</taxon>
        <taxon>50 kb inversion clade</taxon>
        <taxon>dalbergioids sensu lato</taxon>
        <taxon>Dalbergieae</taxon>
        <taxon>Pterocarpus clade</taxon>
        <taxon>Arachis</taxon>
    </lineage>
</organism>
<proteinExistence type="predicted"/>
<dbReference type="Gene3D" id="1.10.510.10">
    <property type="entry name" value="Transferase(Phosphotransferase) domain 1"/>
    <property type="match status" value="1"/>
</dbReference>
<comment type="caution">
    <text evidence="3">The sequence shown here is derived from an EMBL/GenBank/DDBJ whole genome shotgun (WGS) entry which is preliminary data.</text>
</comment>
<dbReference type="PANTHER" id="PTHR48055:SF55">
    <property type="entry name" value="PROTEIN KINASE DOMAIN-CONTAINING PROTEIN"/>
    <property type="match status" value="1"/>
</dbReference>
<feature type="region of interest" description="Disordered" evidence="1">
    <location>
        <begin position="1"/>
        <end position="38"/>
    </location>
</feature>
<dbReference type="Proteomes" id="UP000289738">
    <property type="component" value="Chromosome B04"/>
</dbReference>
<name>A0A444ZK54_ARAHY</name>
<dbReference type="InterPro" id="IPR051564">
    <property type="entry name" value="LRR_receptor-like_kinase"/>
</dbReference>
<sequence length="244" mass="26827">MRGLRINVSQTELTGHRSGRPKSYTQRPEAATYQSQQSEKDASGAIVSVVDLDAIWRKAASAPYKNRVYGLGLFFVGSLRTSTLMPLSTSATKYATSSQVSIEGEIYSFGILVLEMLTGKTPTEKMFKDGCSLHNYVRDACPDNTLEIVDATLLSLIGEEIQAPKGVEENNHIENAGHLQSNVEKCLFSLFKIGLACSVDSPRERMNMMEANRELNIIKIAFPCLSVQSALITYACFGVLVLFN</sequence>
<dbReference type="SUPFAM" id="SSF56112">
    <property type="entry name" value="Protein kinase-like (PK-like)"/>
    <property type="match status" value="1"/>
</dbReference>
<evidence type="ECO:0000256" key="2">
    <source>
        <dbReference type="SAM" id="Phobius"/>
    </source>
</evidence>
<dbReference type="InterPro" id="IPR011009">
    <property type="entry name" value="Kinase-like_dom_sf"/>
</dbReference>
<dbReference type="EMBL" id="SDMP01000014">
    <property type="protein sequence ID" value="RYR14544.1"/>
    <property type="molecule type" value="Genomic_DNA"/>
</dbReference>
<dbReference type="STRING" id="3818.A0A444ZK54"/>
<gene>
    <name evidence="3" type="ORF">Ahy_B04g071143</name>
</gene>
<feature type="transmembrane region" description="Helical" evidence="2">
    <location>
        <begin position="217"/>
        <end position="243"/>
    </location>
</feature>
<evidence type="ECO:0000313" key="4">
    <source>
        <dbReference type="Proteomes" id="UP000289738"/>
    </source>
</evidence>
<dbReference type="GO" id="GO:0016020">
    <property type="term" value="C:membrane"/>
    <property type="evidence" value="ECO:0007669"/>
    <property type="project" value="TreeGrafter"/>
</dbReference>
<accession>A0A444ZK54</accession>
<evidence type="ECO:0008006" key="5">
    <source>
        <dbReference type="Google" id="ProtNLM"/>
    </source>
</evidence>
<evidence type="ECO:0000313" key="3">
    <source>
        <dbReference type="EMBL" id="RYR14544.1"/>
    </source>
</evidence>
<dbReference type="PANTHER" id="PTHR48055">
    <property type="entry name" value="LEUCINE-RICH REPEAT RECEPTOR PROTEIN KINASE EMS1"/>
    <property type="match status" value="1"/>
</dbReference>
<evidence type="ECO:0000256" key="1">
    <source>
        <dbReference type="SAM" id="MobiDB-lite"/>
    </source>
</evidence>